<evidence type="ECO:0000256" key="9">
    <source>
        <dbReference type="ARBA" id="ARBA00025772"/>
    </source>
</evidence>
<reference evidence="13 14" key="1">
    <citation type="submission" date="2021-03" db="EMBL/GenBank/DDBJ databases">
        <title>Complete Genome Sequences of Two Lysobacter Strains Isolated from Sea Water (Lysobacter caseinilyticus) and Soil (Lysobacter helvus) in South Korea.</title>
        <authorList>
            <person name="Watanabe Y."/>
            <person name="Arakawa K."/>
        </authorList>
    </citation>
    <scope>NUCLEOTIDE SEQUENCE [LARGE SCALE GENOMIC DNA]</scope>
    <source>
        <strain evidence="13 14">KVB24</strain>
    </source>
</reference>
<evidence type="ECO:0000313" key="14">
    <source>
        <dbReference type="Proteomes" id="UP000681317"/>
    </source>
</evidence>
<organism evidence="13 14">
    <name type="scientific">Noviluteimonas caseinilytica</name>
    <dbReference type="NCBI Taxonomy" id="2675101"/>
    <lineage>
        <taxon>Bacteria</taxon>
        <taxon>Pseudomonadati</taxon>
        <taxon>Pseudomonadota</taxon>
        <taxon>Gammaproteobacteria</taxon>
        <taxon>Lysobacterales</taxon>
        <taxon>Lysobacteraceae</taxon>
        <taxon>Noviluteimonas</taxon>
    </lineage>
</organism>
<keyword evidence="4" id="KW-0488">Methylation</keyword>
<evidence type="ECO:0000256" key="2">
    <source>
        <dbReference type="ARBA" id="ARBA00021549"/>
    </source>
</evidence>
<evidence type="ECO:0000256" key="7">
    <source>
        <dbReference type="ARBA" id="ARBA00022989"/>
    </source>
</evidence>
<evidence type="ECO:0000256" key="6">
    <source>
        <dbReference type="ARBA" id="ARBA00022692"/>
    </source>
</evidence>
<dbReference type="Pfam" id="PF12019">
    <property type="entry name" value="GspH"/>
    <property type="match status" value="1"/>
</dbReference>
<sequence>MGRQGSDRAAYGRLSGRAARGFTMIELMVAVLVAAILMAMAVPSFQSTINSGRLATAGNELLTGLQVARMEAIRYNARTAVCLSLNADTSTPTCAAANTTTATGWIAFVDANKNGTYESASDRLLRQSTVPPKVLLLASPAVPDKVRVTFRADGFARNKAETTLLMGAIDICMVTRRPLENVRRLNIRTGSRMALDRVNATGVCNAPSDPT</sequence>
<keyword evidence="6 11" id="KW-0812">Transmembrane</keyword>
<keyword evidence="14" id="KW-1185">Reference proteome</keyword>
<gene>
    <name evidence="13" type="ORF">LYSCAS_31380</name>
</gene>
<dbReference type="SUPFAM" id="SSF54523">
    <property type="entry name" value="Pili subunits"/>
    <property type="match status" value="1"/>
</dbReference>
<keyword evidence="8 11" id="KW-0472">Membrane</keyword>
<evidence type="ECO:0000256" key="4">
    <source>
        <dbReference type="ARBA" id="ARBA00022481"/>
    </source>
</evidence>
<dbReference type="Pfam" id="PF07963">
    <property type="entry name" value="N_methyl"/>
    <property type="match status" value="1"/>
</dbReference>
<evidence type="ECO:0000256" key="5">
    <source>
        <dbReference type="ARBA" id="ARBA00022519"/>
    </source>
</evidence>
<dbReference type="InterPro" id="IPR045584">
    <property type="entry name" value="Pilin-like"/>
</dbReference>
<dbReference type="InterPro" id="IPR012902">
    <property type="entry name" value="N_methyl_site"/>
</dbReference>
<evidence type="ECO:0000313" key="13">
    <source>
        <dbReference type="EMBL" id="BCT94114.1"/>
    </source>
</evidence>
<evidence type="ECO:0000256" key="10">
    <source>
        <dbReference type="ARBA" id="ARBA00030775"/>
    </source>
</evidence>
<proteinExistence type="inferred from homology"/>
<comment type="similarity">
    <text evidence="9">Belongs to the GSP H family.</text>
</comment>
<evidence type="ECO:0000256" key="3">
    <source>
        <dbReference type="ARBA" id="ARBA00022475"/>
    </source>
</evidence>
<keyword evidence="7 11" id="KW-1133">Transmembrane helix</keyword>
<evidence type="ECO:0000256" key="8">
    <source>
        <dbReference type="ARBA" id="ARBA00023136"/>
    </source>
</evidence>
<dbReference type="NCBIfam" id="TIGR02532">
    <property type="entry name" value="IV_pilin_GFxxxE"/>
    <property type="match status" value="1"/>
</dbReference>
<protein>
    <recommendedName>
        <fullName evidence="2">Type II secretion system protein H</fullName>
    </recommendedName>
    <alternativeName>
        <fullName evidence="10">General secretion pathway protein H</fullName>
    </alternativeName>
</protein>
<evidence type="ECO:0000259" key="12">
    <source>
        <dbReference type="Pfam" id="PF12019"/>
    </source>
</evidence>
<name>A0ABM7Q9H3_9GAMM</name>
<comment type="subcellular location">
    <subcellularLocation>
        <location evidence="1">Cell inner membrane</location>
        <topology evidence="1">Single-pass membrane protein</topology>
    </subcellularLocation>
</comment>
<dbReference type="InterPro" id="IPR022346">
    <property type="entry name" value="T2SS_GspH"/>
</dbReference>
<evidence type="ECO:0000256" key="1">
    <source>
        <dbReference type="ARBA" id="ARBA00004377"/>
    </source>
</evidence>
<dbReference type="EMBL" id="AP024545">
    <property type="protein sequence ID" value="BCT94114.1"/>
    <property type="molecule type" value="Genomic_DNA"/>
</dbReference>
<accession>A0ABM7Q9H3</accession>
<dbReference type="Proteomes" id="UP000681317">
    <property type="component" value="Chromosome"/>
</dbReference>
<dbReference type="Gene3D" id="3.55.40.10">
    <property type="entry name" value="minor pseudopilin epsh domain"/>
    <property type="match status" value="1"/>
</dbReference>
<keyword evidence="3" id="KW-1003">Cell membrane</keyword>
<keyword evidence="5" id="KW-0997">Cell inner membrane</keyword>
<evidence type="ECO:0000256" key="11">
    <source>
        <dbReference type="SAM" id="Phobius"/>
    </source>
</evidence>
<feature type="domain" description="General secretion pathway GspH" evidence="12">
    <location>
        <begin position="57"/>
        <end position="183"/>
    </location>
</feature>
<feature type="transmembrane region" description="Helical" evidence="11">
    <location>
        <begin position="21"/>
        <end position="42"/>
    </location>
</feature>